<sequence>MHGVEKLIGGFGRFQSKYFSEQGGLFETLKRGQNPHSLFIGCSDSRVDPAILTDCDPGDLFVVRNVANLVPPYEPDGAYHGVSAAIEYAVCVLKVRYIIVLGHYACGGIRALVKGHEPQSEADFVGRWVSIASRACEKEVVQAGESQDGEAQLRRCEMSAIVVSLENLMSFPFIAERVKAGELHLVGWYFHIEEGALYQYDHADGAFAPLVKAR</sequence>
<gene>
    <name evidence="9" type="ORF">N8I74_07740</name>
</gene>
<dbReference type="PANTHER" id="PTHR11002">
    <property type="entry name" value="CARBONIC ANHYDRASE"/>
    <property type="match status" value="1"/>
</dbReference>
<evidence type="ECO:0000256" key="5">
    <source>
        <dbReference type="ARBA" id="ARBA00022833"/>
    </source>
</evidence>
<dbReference type="SMART" id="SM00947">
    <property type="entry name" value="Pro_CA"/>
    <property type="match status" value="1"/>
</dbReference>
<dbReference type="InterPro" id="IPR045066">
    <property type="entry name" value="Beta_CA_cladeB"/>
</dbReference>
<evidence type="ECO:0000256" key="2">
    <source>
        <dbReference type="ARBA" id="ARBA00006217"/>
    </source>
</evidence>
<dbReference type="Gene3D" id="3.40.1050.10">
    <property type="entry name" value="Carbonic anhydrase"/>
    <property type="match status" value="1"/>
</dbReference>
<accession>A0ABY6DUZ5</accession>
<evidence type="ECO:0000256" key="3">
    <source>
        <dbReference type="ARBA" id="ARBA00012925"/>
    </source>
</evidence>
<dbReference type="CDD" id="cd00884">
    <property type="entry name" value="beta_CA_cladeB"/>
    <property type="match status" value="1"/>
</dbReference>
<dbReference type="InterPro" id="IPR015892">
    <property type="entry name" value="Carbonic_anhydrase_CS"/>
</dbReference>
<dbReference type="PROSITE" id="PS00704">
    <property type="entry name" value="PROK_CO2_ANHYDRASE_1"/>
    <property type="match status" value="1"/>
</dbReference>
<keyword evidence="5 8" id="KW-0862">Zinc</keyword>
<keyword evidence="4" id="KW-0479">Metal-binding</keyword>
<keyword evidence="10" id="KW-1185">Reference proteome</keyword>
<dbReference type="PROSITE" id="PS00705">
    <property type="entry name" value="PROK_CO2_ANHYDRASE_2"/>
    <property type="match status" value="1"/>
</dbReference>
<comment type="catalytic activity">
    <reaction evidence="7 8">
        <text>hydrogencarbonate + H(+) = CO2 + H2O</text>
        <dbReference type="Rhea" id="RHEA:10748"/>
        <dbReference type="ChEBI" id="CHEBI:15377"/>
        <dbReference type="ChEBI" id="CHEBI:15378"/>
        <dbReference type="ChEBI" id="CHEBI:16526"/>
        <dbReference type="ChEBI" id="CHEBI:17544"/>
        <dbReference type="EC" id="4.2.1.1"/>
    </reaction>
</comment>
<evidence type="ECO:0000256" key="6">
    <source>
        <dbReference type="ARBA" id="ARBA00023239"/>
    </source>
</evidence>
<evidence type="ECO:0000313" key="9">
    <source>
        <dbReference type="EMBL" id="UXY16896.1"/>
    </source>
</evidence>
<evidence type="ECO:0000256" key="7">
    <source>
        <dbReference type="ARBA" id="ARBA00048348"/>
    </source>
</evidence>
<reference evidence="9" key="1">
    <citation type="submission" date="2022-10" db="EMBL/GenBank/DDBJ databases">
        <title>Chitiniphilus purpureus sp. nov., a novel chitin-degrading bacterium isolated from crawfish pond sediment.</title>
        <authorList>
            <person name="Li K."/>
        </authorList>
    </citation>
    <scope>NUCLEOTIDE SEQUENCE</scope>
    <source>
        <strain evidence="9">CD1</strain>
    </source>
</reference>
<dbReference type="InterPro" id="IPR001765">
    <property type="entry name" value="Carbonic_anhydrase"/>
</dbReference>
<comment type="cofactor">
    <cofactor evidence="1">
        <name>Zn(2+)</name>
        <dbReference type="ChEBI" id="CHEBI:29105"/>
    </cofactor>
</comment>
<dbReference type="InterPro" id="IPR036874">
    <property type="entry name" value="Carbonic_anhydrase_sf"/>
</dbReference>
<proteinExistence type="inferred from homology"/>
<dbReference type="EC" id="4.2.1.1" evidence="3 8"/>
<protein>
    <recommendedName>
        <fullName evidence="3 8">Carbonic anhydrase</fullName>
        <ecNumber evidence="3 8">4.2.1.1</ecNumber>
    </recommendedName>
    <alternativeName>
        <fullName evidence="8">Carbonate dehydratase</fullName>
    </alternativeName>
</protein>
<dbReference type="Proteomes" id="UP001061302">
    <property type="component" value="Chromosome"/>
</dbReference>
<comment type="similarity">
    <text evidence="2 8">Belongs to the beta-class carbonic anhydrase family.</text>
</comment>
<evidence type="ECO:0000256" key="1">
    <source>
        <dbReference type="ARBA" id="ARBA00001947"/>
    </source>
</evidence>
<evidence type="ECO:0000256" key="8">
    <source>
        <dbReference type="RuleBase" id="RU003956"/>
    </source>
</evidence>
<dbReference type="EMBL" id="CP106753">
    <property type="protein sequence ID" value="UXY16896.1"/>
    <property type="molecule type" value="Genomic_DNA"/>
</dbReference>
<dbReference type="RefSeq" id="WP_263126309.1">
    <property type="nucleotide sequence ID" value="NZ_CP106753.1"/>
</dbReference>
<dbReference type="SUPFAM" id="SSF53056">
    <property type="entry name" value="beta-carbonic anhydrase, cab"/>
    <property type="match status" value="1"/>
</dbReference>
<evidence type="ECO:0000313" key="10">
    <source>
        <dbReference type="Proteomes" id="UP001061302"/>
    </source>
</evidence>
<dbReference type="Pfam" id="PF00484">
    <property type="entry name" value="Pro_CA"/>
    <property type="match status" value="1"/>
</dbReference>
<keyword evidence="6 8" id="KW-0456">Lyase</keyword>
<evidence type="ECO:0000256" key="4">
    <source>
        <dbReference type="ARBA" id="ARBA00022723"/>
    </source>
</evidence>
<name>A0ABY6DUZ5_9NEIS</name>
<dbReference type="PANTHER" id="PTHR11002:SF76">
    <property type="entry name" value="CARBONIC ANHYDRASE"/>
    <property type="match status" value="1"/>
</dbReference>
<organism evidence="9 10">
    <name type="scientific">Chitiniphilus purpureus</name>
    <dbReference type="NCBI Taxonomy" id="2981137"/>
    <lineage>
        <taxon>Bacteria</taxon>
        <taxon>Pseudomonadati</taxon>
        <taxon>Pseudomonadota</taxon>
        <taxon>Betaproteobacteria</taxon>
        <taxon>Neisseriales</taxon>
        <taxon>Chitinibacteraceae</taxon>
        <taxon>Chitiniphilus</taxon>
    </lineage>
</organism>
<comment type="function">
    <text evidence="8">Reversible hydration of carbon dioxide.</text>
</comment>